<organism evidence="1 2">
    <name type="scientific">Paralvinella palmiformis</name>
    <dbReference type="NCBI Taxonomy" id="53620"/>
    <lineage>
        <taxon>Eukaryota</taxon>
        <taxon>Metazoa</taxon>
        <taxon>Spiralia</taxon>
        <taxon>Lophotrochozoa</taxon>
        <taxon>Annelida</taxon>
        <taxon>Polychaeta</taxon>
        <taxon>Sedentaria</taxon>
        <taxon>Canalipalpata</taxon>
        <taxon>Terebellida</taxon>
        <taxon>Terebelliformia</taxon>
        <taxon>Alvinellidae</taxon>
        <taxon>Paralvinella</taxon>
    </lineage>
</organism>
<reference evidence="1" key="1">
    <citation type="journal article" date="2023" name="Mol. Biol. Evol.">
        <title>Third-Generation Sequencing Reveals the Adaptive Role of the Epigenome in Three Deep-Sea Polychaetes.</title>
        <authorList>
            <person name="Perez M."/>
            <person name="Aroh O."/>
            <person name="Sun Y."/>
            <person name="Lan Y."/>
            <person name="Juniper S.K."/>
            <person name="Young C.R."/>
            <person name="Angers B."/>
            <person name="Qian P.Y."/>
        </authorList>
    </citation>
    <scope>NUCLEOTIDE SEQUENCE</scope>
    <source>
        <strain evidence="1">P08H-3</strain>
    </source>
</reference>
<dbReference type="SUPFAM" id="SSF48452">
    <property type="entry name" value="TPR-like"/>
    <property type="match status" value="1"/>
</dbReference>
<name>A0AAD9IV84_9ANNE</name>
<evidence type="ECO:0000313" key="1">
    <source>
        <dbReference type="EMBL" id="KAK2141597.1"/>
    </source>
</evidence>
<sequence length="571" mass="64939">MEGSEILYCLKKGDFEYVQSDVKNYLLVPLSSKENLSKSVLKQYSDFGYRFLQVYFYKLDDILNLEETLDIIQDCYLVAKICPPPKLEKDALSIEKVFYHLIVKIIKKELALALSSGNAKDQVRHLAFAHYAALWNAVIVTDRQKTTISFDDARLSLDCRLTALKLLGLANREASLLVDKTCAAVSKAEIMVKSIPEVKEMGFSFVETVVTNAVKVLCMNSPAVGDLPEISKGICELVMAQIQFLLHFNGFTNAISMCHSLFGIFKYMGSRNGFGQVFAILDKILMIAIHGSRLKKSLTLTKKLSDTAADLSRSFEQYTTTSVSWFKISHDLEYSYPILRSAVFTLDVLHQLVQNLSYVKDASDETRKLLKEALHFSLSLQEICERMLTSTKMKPATQTGLRRHLVEINIFSLRIIYYYITLFIQDDSLSELHQSAAQCETMLIQRLSELDEDGDYCLAFHTSLAEVSFKLGREFYFNRKFQQAIPYFVMACRQVRDITSCCDNPSQSIQNGRQFVFLADAYRHDGQFQLALQCVVQGIRLIDSNLNDLITCWVKIKVDVQDQKRDATLLA</sequence>
<proteinExistence type="predicted"/>
<feature type="non-terminal residue" evidence="1">
    <location>
        <position position="571"/>
    </location>
</feature>
<dbReference type="AlphaFoldDB" id="A0AAD9IV84"/>
<dbReference type="EMBL" id="JAODUP010001071">
    <property type="protein sequence ID" value="KAK2141597.1"/>
    <property type="molecule type" value="Genomic_DNA"/>
</dbReference>
<comment type="caution">
    <text evidence="1">The sequence shown here is derived from an EMBL/GenBank/DDBJ whole genome shotgun (WGS) entry which is preliminary data.</text>
</comment>
<protein>
    <submittedName>
        <fullName evidence="1">Uncharacterized protein</fullName>
    </submittedName>
</protein>
<dbReference type="Proteomes" id="UP001208570">
    <property type="component" value="Unassembled WGS sequence"/>
</dbReference>
<keyword evidence="2" id="KW-1185">Reference proteome</keyword>
<gene>
    <name evidence="1" type="ORF">LSH36_1071g00019</name>
</gene>
<evidence type="ECO:0000313" key="2">
    <source>
        <dbReference type="Proteomes" id="UP001208570"/>
    </source>
</evidence>
<dbReference type="InterPro" id="IPR011990">
    <property type="entry name" value="TPR-like_helical_dom_sf"/>
</dbReference>
<accession>A0AAD9IV84</accession>